<keyword evidence="4" id="KW-1185">Reference proteome</keyword>
<name>A0A8E2F3B0_9PEZI</name>
<proteinExistence type="predicted"/>
<dbReference type="Proteomes" id="UP000250140">
    <property type="component" value="Unassembled WGS sequence"/>
</dbReference>
<dbReference type="OrthoDB" id="3940288at2759"/>
<feature type="transmembrane region" description="Helical" evidence="2">
    <location>
        <begin position="100"/>
        <end position="127"/>
    </location>
</feature>
<feature type="compositionally biased region" description="Basic and acidic residues" evidence="1">
    <location>
        <begin position="71"/>
        <end position="87"/>
    </location>
</feature>
<organism evidence="3 4">
    <name type="scientific">Glonium stellatum</name>
    <dbReference type="NCBI Taxonomy" id="574774"/>
    <lineage>
        <taxon>Eukaryota</taxon>
        <taxon>Fungi</taxon>
        <taxon>Dikarya</taxon>
        <taxon>Ascomycota</taxon>
        <taxon>Pezizomycotina</taxon>
        <taxon>Dothideomycetes</taxon>
        <taxon>Pleosporomycetidae</taxon>
        <taxon>Gloniales</taxon>
        <taxon>Gloniaceae</taxon>
        <taxon>Glonium</taxon>
    </lineage>
</organism>
<sequence length="279" mass="29059">MAEREKNGFSPALPATNYEENPHELPQAFNSDPREGLQAFNVGQLILVDDKGSDAPEHAEFSHDPMFVVSDSDRSGADRPGTKDTTKGRRRRMCGLPPRMFWLLLAVLLLLIIGAAVGGGVGGSIVAHNRRKAQAASESLAAALAIAPASAASSSAASSSSPAAATTTTSVATAPSPASAAPSSTSTPGYGDFTVEVFEGQNFTGSHRNYSSVGIFPLPWAASSYIWDGRQSGCCVTFCSESIWVGFRCQSDTHQPKTSVDMVVLGCGGPAAESNSTCQ</sequence>
<gene>
    <name evidence="3" type="ORF">AOQ84DRAFT_362981</name>
</gene>
<evidence type="ECO:0000313" key="3">
    <source>
        <dbReference type="EMBL" id="OCL09777.1"/>
    </source>
</evidence>
<evidence type="ECO:0000256" key="1">
    <source>
        <dbReference type="SAM" id="MobiDB-lite"/>
    </source>
</evidence>
<accession>A0A8E2F3B0</accession>
<evidence type="ECO:0000256" key="2">
    <source>
        <dbReference type="SAM" id="Phobius"/>
    </source>
</evidence>
<dbReference type="EMBL" id="KV749363">
    <property type="protein sequence ID" value="OCL09777.1"/>
    <property type="molecule type" value="Genomic_DNA"/>
</dbReference>
<reference evidence="3 4" key="1">
    <citation type="journal article" date="2016" name="Nat. Commun.">
        <title>Ectomycorrhizal ecology is imprinted in the genome of the dominant symbiotic fungus Cenococcum geophilum.</title>
        <authorList>
            <consortium name="DOE Joint Genome Institute"/>
            <person name="Peter M."/>
            <person name="Kohler A."/>
            <person name="Ohm R.A."/>
            <person name="Kuo A."/>
            <person name="Krutzmann J."/>
            <person name="Morin E."/>
            <person name="Arend M."/>
            <person name="Barry K.W."/>
            <person name="Binder M."/>
            <person name="Choi C."/>
            <person name="Clum A."/>
            <person name="Copeland A."/>
            <person name="Grisel N."/>
            <person name="Haridas S."/>
            <person name="Kipfer T."/>
            <person name="LaButti K."/>
            <person name="Lindquist E."/>
            <person name="Lipzen A."/>
            <person name="Maire R."/>
            <person name="Meier B."/>
            <person name="Mihaltcheva S."/>
            <person name="Molinier V."/>
            <person name="Murat C."/>
            <person name="Poggeler S."/>
            <person name="Quandt C.A."/>
            <person name="Sperisen C."/>
            <person name="Tritt A."/>
            <person name="Tisserant E."/>
            <person name="Crous P.W."/>
            <person name="Henrissat B."/>
            <person name="Nehls U."/>
            <person name="Egli S."/>
            <person name="Spatafora J.W."/>
            <person name="Grigoriev I.V."/>
            <person name="Martin F.M."/>
        </authorList>
    </citation>
    <scope>NUCLEOTIDE SEQUENCE [LARGE SCALE GENOMIC DNA]</scope>
    <source>
        <strain evidence="3 4">CBS 207.34</strain>
    </source>
</reference>
<keyword evidence="2" id="KW-1133">Transmembrane helix</keyword>
<feature type="region of interest" description="Disordered" evidence="1">
    <location>
        <begin position="68"/>
        <end position="92"/>
    </location>
</feature>
<evidence type="ECO:0000313" key="4">
    <source>
        <dbReference type="Proteomes" id="UP000250140"/>
    </source>
</evidence>
<protein>
    <submittedName>
        <fullName evidence="3">Uncharacterized protein</fullName>
    </submittedName>
</protein>
<dbReference type="AlphaFoldDB" id="A0A8E2F3B0"/>
<keyword evidence="2" id="KW-0812">Transmembrane</keyword>
<keyword evidence="2" id="KW-0472">Membrane</keyword>
<feature type="region of interest" description="Disordered" evidence="1">
    <location>
        <begin position="168"/>
        <end position="187"/>
    </location>
</feature>
<feature type="region of interest" description="Disordered" evidence="1">
    <location>
        <begin position="1"/>
        <end position="33"/>
    </location>
</feature>